<gene>
    <name evidence="2" type="ORF">CKJ66_27825</name>
</gene>
<sequence length="98" mass="10111">MREKKFPWDARGAAAAGVATIAIIATLLAPAAWAPLVSIINTLAVALVLRPRRRWDRRDGAAALVAAAAVPIALIASPAAPSVGIASALLVALSLRRR</sequence>
<dbReference type="RefSeq" id="WP_062908230.1">
    <property type="nucleotide sequence ID" value="NZ_JAEKMM010000184.1"/>
</dbReference>
<evidence type="ECO:0000313" key="2">
    <source>
        <dbReference type="EMBL" id="PBA23575.1"/>
    </source>
</evidence>
<protein>
    <submittedName>
        <fullName evidence="2">Uncharacterized protein</fullName>
    </submittedName>
</protein>
<accession>A0A2A2ZB48</accession>
<dbReference type="Proteomes" id="UP000217768">
    <property type="component" value="Unassembled WGS sequence"/>
</dbReference>
<proteinExistence type="predicted"/>
<comment type="caution">
    <text evidence="2">The sequence shown here is derived from an EMBL/GenBank/DDBJ whole genome shotgun (WGS) entry which is preliminary data.</text>
</comment>
<name>A0A2A2ZB48_MYCAV</name>
<keyword evidence="1" id="KW-0812">Transmembrane</keyword>
<keyword evidence="1" id="KW-1133">Transmembrane helix</keyword>
<feature type="transmembrane region" description="Helical" evidence="1">
    <location>
        <begin position="60"/>
        <end position="93"/>
    </location>
</feature>
<feature type="transmembrane region" description="Helical" evidence="1">
    <location>
        <begin position="12"/>
        <end position="40"/>
    </location>
</feature>
<dbReference type="EMBL" id="NSFD01000060">
    <property type="protein sequence ID" value="PBA23575.1"/>
    <property type="molecule type" value="Genomic_DNA"/>
</dbReference>
<evidence type="ECO:0000313" key="3">
    <source>
        <dbReference type="Proteomes" id="UP000217768"/>
    </source>
</evidence>
<organism evidence="2 3">
    <name type="scientific">Mycobacterium avium</name>
    <dbReference type="NCBI Taxonomy" id="1764"/>
    <lineage>
        <taxon>Bacteria</taxon>
        <taxon>Bacillati</taxon>
        <taxon>Actinomycetota</taxon>
        <taxon>Actinomycetes</taxon>
        <taxon>Mycobacteriales</taxon>
        <taxon>Mycobacteriaceae</taxon>
        <taxon>Mycobacterium</taxon>
        <taxon>Mycobacterium avium complex (MAC)</taxon>
    </lineage>
</organism>
<keyword evidence="1" id="KW-0472">Membrane</keyword>
<reference evidence="2 3" key="1">
    <citation type="submission" date="2017-08" db="EMBL/GenBank/DDBJ databases">
        <title>Phylogenetic analysis of Mycobacterium avium complex whole genomes.</title>
        <authorList>
            <person name="Caverly L.J."/>
            <person name="Spilker T."/>
            <person name="Lipuma J."/>
        </authorList>
    </citation>
    <scope>NUCLEOTIDE SEQUENCE [LARGE SCALE GENOMIC DNA]</scope>
    <source>
        <strain evidence="2 3">FLAC0165</strain>
    </source>
</reference>
<evidence type="ECO:0000256" key="1">
    <source>
        <dbReference type="SAM" id="Phobius"/>
    </source>
</evidence>
<dbReference type="AlphaFoldDB" id="A0A2A2ZB48"/>